<evidence type="ECO:0000256" key="7">
    <source>
        <dbReference type="ARBA" id="ARBA00023010"/>
    </source>
</evidence>
<dbReference type="SUPFAM" id="SSF82866">
    <property type="entry name" value="Multidrug efflux transporter AcrB transmembrane domain"/>
    <property type="match status" value="1"/>
</dbReference>
<dbReference type="AlphaFoldDB" id="A0A542SMP3"/>
<gene>
    <name evidence="9" type="primary">secF</name>
    <name evidence="11" type="ORF">FB389_0543</name>
</gene>
<dbReference type="InterPro" id="IPR022813">
    <property type="entry name" value="SecD/SecF_arch_bac"/>
</dbReference>
<dbReference type="Gene3D" id="1.20.1640.10">
    <property type="entry name" value="Multidrug efflux transporter AcrB transmembrane domain"/>
    <property type="match status" value="1"/>
</dbReference>
<feature type="transmembrane region" description="Helical" evidence="9">
    <location>
        <begin position="196"/>
        <end position="213"/>
    </location>
</feature>
<keyword evidence="5 9" id="KW-0653">Protein transport</keyword>
<dbReference type="Proteomes" id="UP000316181">
    <property type="component" value="Unassembled WGS sequence"/>
</dbReference>
<evidence type="ECO:0000256" key="3">
    <source>
        <dbReference type="ARBA" id="ARBA00022475"/>
    </source>
</evidence>
<evidence type="ECO:0000256" key="1">
    <source>
        <dbReference type="ARBA" id="ARBA00004651"/>
    </source>
</evidence>
<dbReference type="Pfam" id="PF07549">
    <property type="entry name" value="Sec_GG"/>
    <property type="match status" value="1"/>
</dbReference>
<dbReference type="HAMAP" id="MF_01464_B">
    <property type="entry name" value="SecF_B"/>
    <property type="match status" value="1"/>
</dbReference>
<dbReference type="GO" id="GO:0015450">
    <property type="term" value="F:protein-transporting ATPase activity"/>
    <property type="evidence" value="ECO:0007669"/>
    <property type="project" value="InterPro"/>
</dbReference>
<dbReference type="InterPro" id="IPR005665">
    <property type="entry name" value="SecF_bac"/>
</dbReference>
<comment type="subunit">
    <text evidence="9">Forms a complex with SecD. Part of the essential Sec protein translocation apparatus which comprises SecA, SecYEG and auxiliary proteins SecDF. Other proteins may also be involved.</text>
</comment>
<name>A0A542SMP3_9MICO</name>
<keyword evidence="7 9" id="KW-0811">Translocation</keyword>
<dbReference type="GO" id="GO:0005886">
    <property type="term" value="C:plasma membrane"/>
    <property type="evidence" value="ECO:0007669"/>
    <property type="project" value="UniProtKB-SubCell"/>
</dbReference>
<feature type="domain" description="Protein export membrane protein SecD/SecF C-terminal" evidence="10">
    <location>
        <begin position="116"/>
        <end position="309"/>
    </location>
</feature>
<feature type="transmembrane region" description="Helical" evidence="9">
    <location>
        <begin position="257"/>
        <end position="276"/>
    </location>
</feature>
<dbReference type="GO" id="GO:0065002">
    <property type="term" value="P:intracellular protein transmembrane transport"/>
    <property type="evidence" value="ECO:0007669"/>
    <property type="project" value="UniProtKB-UniRule"/>
</dbReference>
<evidence type="ECO:0000256" key="2">
    <source>
        <dbReference type="ARBA" id="ARBA00022448"/>
    </source>
</evidence>
<keyword evidence="8 9" id="KW-0472">Membrane</keyword>
<organism evidence="11 12">
    <name type="scientific">Rarobacter incanus</name>
    <dbReference type="NCBI Taxonomy" id="153494"/>
    <lineage>
        <taxon>Bacteria</taxon>
        <taxon>Bacillati</taxon>
        <taxon>Actinomycetota</taxon>
        <taxon>Actinomycetes</taxon>
        <taxon>Micrococcales</taxon>
        <taxon>Rarobacteraceae</taxon>
        <taxon>Rarobacter</taxon>
    </lineage>
</organism>
<feature type="transmembrane region" description="Helical" evidence="9">
    <location>
        <begin position="170"/>
        <end position="190"/>
    </location>
</feature>
<sequence length="365" mass="39148">MAIKQNFAGWSNALYTGTRSYDIIGKRKRTYIASGAAVVLCILLIVLRGGFNLGIDFKGGVEFTISGVSSTAQDPAITAVQSVVPDEAPRVATVGNQAVRVQTATISETEQTEVQKALAKAYNVDTAEVSKSFIGPTWGSDVSKKALQGMVGFMVLVAAVMVVYFRSWRLAASAIISLVHDLVITAGVYALVGWEVTPATVIGFLTIAAYSVYDKVVVFDKIRENTDDLFDQTKSTYAERANLAVNQTLVRSINTSVLGLLPVSSILFIGAFILGAGTLRDLALALFVGMAVGAYSSIFLAPPIDVTLRRNDKRVGAHTERVVELRQRIEEGGDATVDELVEVGGKKLIPGHHLGSAAQPKRRKR</sequence>
<proteinExistence type="inferred from homology"/>
<dbReference type="InterPro" id="IPR022645">
    <property type="entry name" value="SecD/SecF_bac"/>
</dbReference>
<evidence type="ECO:0000313" key="11">
    <source>
        <dbReference type="EMBL" id="TQK75901.1"/>
    </source>
</evidence>
<dbReference type="InterPro" id="IPR022646">
    <property type="entry name" value="SecD/SecF_CS"/>
</dbReference>
<dbReference type="InterPro" id="IPR048634">
    <property type="entry name" value="SecD_SecF_C"/>
</dbReference>
<keyword evidence="2 9" id="KW-0813">Transport</keyword>
<comment type="function">
    <text evidence="9">Part of the Sec protein translocase complex. Interacts with the SecYEG preprotein conducting channel. SecDF uses the proton motive force (PMF) to complete protein translocation after the ATP-dependent function of SecA.</text>
</comment>
<evidence type="ECO:0000256" key="5">
    <source>
        <dbReference type="ARBA" id="ARBA00022927"/>
    </source>
</evidence>
<accession>A0A542SMP3</accession>
<dbReference type="PANTHER" id="PTHR30081:SF8">
    <property type="entry name" value="PROTEIN TRANSLOCASE SUBUNIT SECF"/>
    <property type="match status" value="1"/>
</dbReference>
<evidence type="ECO:0000313" key="12">
    <source>
        <dbReference type="Proteomes" id="UP000316181"/>
    </source>
</evidence>
<keyword evidence="6 9" id="KW-1133">Transmembrane helix</keyword>
<dbReference type="PANTHER" id="PTHR30081">
    <property type="entry name" value="PROTEIN-EXPORT MEMBRANE PROTEIN SEC"/>
    <property type="match status" value="1"/>
</dbReference>
<dbReference type="OrthoDB" id="9774769at2"/>
<keyword evidence="12" id="KW-1185">Reference proteome</keyword>
<protein>
    <recommendedName>
        <fullName evidence="9">Protein-export membrane protein SecF</fullName>
    </recommendedName>
</protein>
<dbReference type="NCBIfam" id="TIGR00966">
    <property type="entry name" value="transloc_SecF"/>
    <property type="match status" value="1"/>
</dbReference>
<comment type="caution">
    <text evidence="11">The sequence shown here is derived from an EMBL/GenBank/DDBJ whole genome shotgun (WGS) entry which is preliminary data.</text>
</comment>
<comment type="similarity">
    <text evidence="9">Belongs to the SecD/SecF family. SecF subfamily.</text>
</comment>
<dbReference type="GO" id="GO:0043952">
    <property type="term" value="P:protein transport by the Sec complex"/>
    <property type="evidence" value="ECO:0007669"/>
    <property type="project" value="UniProtKB-UniRule"/>
</dbReference>
<dbReference type="EMBL" id="VFNV01000001">
    <property type="protein sequence ID" value="TQK75901.1"/>
    <property type="molecule type" value="Genomic_DNA"/>
</dbReference>
<comment type="subcellular location">
    <subcellularLocation>
        <location evidence="1 9">Cell membrane</location>
        <topology evidence="1 9">Multi-pass membrane protein</topology>
    </subcellularLocation>
</comment>
<evidence type="ECO:0000256" key="9">
    <source>
        <dbReference type="HAMAP-Rule" id="MF_01464"/>
    </source>
</evidence>
<evidence type="ECO:0000256" key="6">
    <source>
        <dbReference type="ARBA" id="ARBA00022989"/>
    </source>
</evidence>
<keyword evidence="3 9" id="KW-1003">Cell membrane</keyword>
<evidence type="ECO:0000259" key="10">
    <source>
        <dbReference type="Pfam" id="PF02355"/>
    </source>
</evidence>
<keyword evidence="4 9" id="KW-0812">Transmembrane</keyword>
<dbReference type="PRINTS" id="PR01755">
    <property type="entry name" value="SECFTRNLCASE"/>
</dbReference>
<evidence type="ECO:0000256" key="8">
    <source>
        <dbReference type="ARBA" id="ARBA00023136"/>
    </source>
</evidence>
<dbReference type="GO" id="GO:0006605">
    <property type="term" value="P:protein targeting"/>
    <property type="evidence" value="ECO:0007669"/>
    <property type="project" value="UniProtKB-UniRule"/>
</dbReference>
<feature type="transmembrane region" description="Helical" evidence="9">
    <location>
        <begin position="282"/>
        <end position="304"/>
    </location>
</feature>
<dbReference type="RefSeq" id="WP_142111237.1">
    <property type="nucleotide sequence ID" value="NZ_BAAATB010000008.1"/>
</dbReference>
<feature type="transmembrane region" description="Helical" evidence="9">
    <location>
        <begin position="146"/>
        <end position="165"/>
    </location>
</feature>
<reference evidence="11 12" key="1">
    <citation type="submission" date="2019-06" db="EMBL/GenBank/DDBJ databases">
        <title>Sequencing the genomes of 1000 actinobacteria strains.</title>
        <authorList>
            <person name="Klenk H.-P."/>
        </authorList>
    </citation>
    <scope>NUCLEOTIDE SEQUENCE [LARGE SCALE GENOMIC DNA]</scope>
    <source>
        <strain evidence="11 12">DSM 10596</strain>
    </source>
</reference>
<evidence type="ECO:0000256" key="4">
    <source>
        <dbReference type="ARBA" id="ARBA00022692"/>
    </source>
</evidence>
<feature type="transmembrane region" description="Helical" evidence="9">
    <location>
        <begin position="31"/>
        <end position="51"/>
    </location>
</feature>
<dbReference type="Pfam" id="PF02355">
    <property type="entry name" value="SecD_SecF_C"/>
    <property type="match status" value="1"/>
</dbReference>